<evidence type="ECO:0000313" key="1">
    <source>
        <dbReference type="EMBL" id="MBA0085951.1"/>
    </source>
</evidence>
<protein>
    <recommendedName>
        <fullName evidence="3">Glycosyltransferase</fullName>
    </recommendedName>
</protein>
<gene>
    <name evidence="1" type="ORF">HRJ53_13210</name>
</gene>
<sequence>MMLQVISTGFASKTAEQCRRSIKAQDVTVYAPVGLLMAPRWDWDWSFVDASTQTPPKTASENVWLMCRDFKPDDIVVWVDLDDWLAGPHALAAVAWHYEVYRETLCTYGSFVHANGAPGFASPYRHGENPRKAPWRATHLKTFKAGLVHRIDPEDLKLPTGEWTDRAVDMAYMFPIMEMAGLDRCRFIPEVLYVYNSADSFEANATPEEIARERRIANHFRCKPSYKRIDRL</sequence>
<evidence type="ECO:0008006" key="3">
    <source>
        <dbReference type="Google" id="ProtNLM"/>
    </source>
</evidence>
<dbReference type="Proteomes" id="UP000567293">
    <property type="component" value="Unassembled WGS sequence"/>
</dbReference>
<organism evidence="1 2">
    <name type="scientific">Candidatus Acidiferrum panamense</name>
    <dbReference type="NCBI Taxonomy" id="2741543"/>
    <lineage>
        <taxon>Bacteria</taxon>
        <taxon>Pseudomonadati</taxon>
        <taxon>Acidobacteriota</taxon>
        <taxon>Terriglobia</taxon>
        <taxon>Candidatus Acidiferrales</taxon>
        <taxon>Candidatus Acidiferrum</taxon>
    </lineage>
</organism>
<comment type="caution">
    <text evidence="1">The sequence shown here is derived from an EMBL/GenBank/DDBJ whole genome shotgun (WGS) entry which is preliminary data.</text>
</comment>
<dbReference type="EMBL" id="JACDQQ010001283">
    <property type="protein sequence ID" value="MBA0085951.1"/>
    <property type="molecule type" value="Genomic_DNA"/>
</dbReference>
<proteinExistence type="predicted"/>
<evidence type="ECO:0000313" key="2">
    <source>
        <dbReference type="Proteomes" id="UP000567293"/>
    </source>
</evidence>
<reference evidence="1" key="1">
    <citation type="submission" date="2020-06" db="EMBL/GenBank/DDBJ databases">
        <title>Legume-microbial interactions unlock mineral nutrients during tropical forest succession.</title>
        <authorList>
            <person name="Epihov D.Z."/>
        </authorList>
    </citation>
    <scope>NUCLEOTIDE SEQUENCE [LARGE SCALE GENOMIC DNA]</scope>
    <source>
        <strain evidence="1">Pan2503</strain>
    </source>
</reference>
<name>A0A7V8SXJ3_9BACT</name>
<keyword evidence="2" id="KW-1185">Reference proteome</keyword>
<dbReference type="AlphaFoldDB" id="A0A7V8SXJ3"/>
<accession>A0A7V8SXJ3</accession>